<evidence type="ECO:0000259" key="1">
    <source>
        <dbReference type="PROSITE" id="PS50104"/>
    </source>
</evidence>
<dbReference type="EMBL" id="JABEQO010000008">
    <property type="protein sequence ID" value="MBB2164557.1"/>
    <property type="molecule type" value="Genomic_DNA"/>
</dbReference>
<dbReference type="RefSeq" id="WP_182973640.1">
    <property type="nucleotide sequence ID" value="NZ_JABEQN010000008.1"/>
</dbReference>
<dbReference type="InterPro" id="IPR000157">
    <property type="entry name" value="TIR_dom"/>
</dbReference>
<accession>A0A7W4IKK2</accession>
<dbReference type="Pfam" id="PF13676">
    <property type="entry name" value="TIR_2"/>
    <property type="match status" value="1"/>
</dbReference>
<dbReference type="InterPro" id="IPR035897">
    <property type="entry name" value="Toll_tir_struct_dom_sf"/>
</dbReference>
<keyword evidence="4" id="KW-1185">Reference proteome</keyword>
<dbReference type="InterPro" id="IPR011990">
    <property type="entry name" value="TPR-like_helical_dom_sf"/>
</dbReference>
<feature type="domain" description="TIR" evidence="1">
    <location>
        <begin position="1"/>
        <end position="134"/>
    </location>
</feature>
<dbReference type="PROSITE" id="PS50104">
    <property type="entry name" value="TIR"/>
    <property type="match status" value="1"/>
</dbReference>
<dbReference type="AlphaFoldDB" id="A0A7W4IKK2"/>
<protein>
    <submittedName>
        <fullName evidence="2">Toll/interleukin-1 receptor domain-containing protein</fullName>
    </submittedName>
</protein>
<organism evidence="2 5">
    <name type="scientific">Gluconacetobacter dulcium</name>
    <dbReference type="NCBI Taxonomy" id="2729096"/>
    <lineage>
        <taxon>Bacteria</taxon>
        <taxon>Pseudomonadati</taxon>
        <taxon>Pseudomonadota</taxon>
        <taxon>Alphaproteobacteria</taxon>
        <taxon>Acetobacterales</taxon>
        <taxon>Acetobacteraceae</taxon>
        <taxon>Gluconacetobacter</taxon>
    </lineage>
</organism>
<evidence type="ECO:0000313" key="4">
    <source>
        <dbReference type="Proteomes" id="UP000540490"/>
    </source>
</evidence>
<gene>
    <name evidence="3" type="ORF">HLH25_08475</name>
    <name evidence="2" type="ORF">HLH26_08380</name>
</gene>
<dbReference type="GO" id="GO:0007165">
    <property type="term" value="P:signal transduction"/>
    <property type="evidence" value="ECO:0007669"/>
    <property type="project" value="InterPro"/>
</dbReference>
<evidence type="ECO:0000313" key="5">
    <source>
        <dbReference type="Proteomes" id="UP000561077"/>
    </source>
</evidence>
<dbReference type="Gene3D" id="3.40.50.10140">
    <property type="entry name" value="Toll/interleukin-1 receptor homology (TIR) domain"/>
    <property type="match status" value="1"/>
</dbReference>
<dbReference type="InterPro" id="IPR027417">
    <property type="entry name" value="P-loop_NTPase"/>
</dbReference>
<dbReference type="Proteomes" id="UP000561077">
    <property type="component" value="Unassembled WGS sequence"/>
</dbReference>
<dbReference type="SUPFAM" id="SSF52200">
    <property type="entry name" value="Toll/Interleukin receptor TIR domain"/>
    <property type="match status" value="1"/>
</dbReference>
<name>A0A7W4IKK2_9PROT</name>
<keyword evidence="2" id="KW-0675">Receptor</keyword>
<evidence type="ECO:0000313" key="3">
    <source>
        <dbReference type="EMBL" id="MBB2193676.1"/>
    </source>
</evidence>
<dbReference type="SUPFAM" id="SSF48452">
    <property type="entry name" value="TPR-like"/>
    <property type="match status" value="1"/>
</dbReference>
<proteinExistence type="predicted"/>
<comment type="caution">
    <text evidence="2">The sequence shown here is derived from an EMBL/GenBank/DDBJ whole genome shotgun (WGS) entry which is preliminary data.</text>
</comment>
<dbReference type="EMBL" id="JABEQN010000008">
    <property type="protein sequence ID" value="MBB2193676.1"/>
    <property type="molecule type" value="Genomic_DNA"/>
</dbReference>
<evidence type="ECO:0000313" key="2">
    <source>
        <dbReference type="EMBL" id="MBB2164557.1"/>
    </source>
</evidence>
<dbReference type="Proteomes" id="UP000540490">
    <property type="component" value="Unassembled WGS sequence"/>
</dbReference>
<reference evidence="4 5" key="1">
    <citation type="submission" date="2020-04" db="EMBL/GenBank/DDBJ databases">
        <title>Description of novel Gluconacetobacter.</title>
        <authorList>
            <person name="Sombolestani A."/>
        </authorList>
    </citation>
    <scope>NUCLEOTIDE SEQUENCE [LARGE SCALE GENOMIC DNA]</scope>
    <source>
        <strain evidence="3 4">LMG 1728</strain>
        <strain evidence="2 5">LMG 1731</strain>
    </source>
</reference>
<sequence>MKCFLSHSSRDKKSYAEILASALRPNIEYDEATFEEGMGNLEEIINALDRSSIFVLLISDNSLSSDWVKKEITEAHHRLNNGQLKRFFPIIIDPNINHTDDRIPSWIRDAYNLRAITRPTIAAKRIKERLVEASWQSHPMLKRRDQIFVGRNTQIGEFEQRFDDFTRPQPTVVFASGLNEIGRKTTIKHALRKANLVRDTYEPIRLDLSRVDNIEGAILKLFDIGITENIIIDNLMERTVSEKIELCSKLIKDILSYKEIILINDDYCVLRFDGDVAPWFEKVIDSLPKGSLAICVATSARPNRHLYINKHKYFFIHIPELEKVERIGLFKRYAGLFQINLQETDYENFIPLLKGFPEQVTYAINLIHESGIEKAFKESHNIANFSVYRANITIEKFQNDVDVINFLRFISSFEFVSIDFISNIESVMGRNINQHLDTLLQYNVCESIGASGDYFRVNEVIRDAILRDRFHIEDSYISALRVFVEDFSKNHNEITFDISEYQIAIREALSSGIKLPDRMLIPAHFLQTMRRLYDRRDYKDVVVLANRALINKENFDERTEQDIRYYLCQALARLLDPRFLDEVHLIHGPEHDFLMGFYYRLKRHFRKALSRYRSALSYPRIEQRARQEIVFVLINMEDFGQAISLARENFQRYPRNPLLAQAYFNCLMHDSNRDYVKLEGEQILQALNSMGGSRAIEIFDNLKAKFEFEFGDKEDAFVQIDIAIGKYKEIIYPLLTKLEMSISNEDISLIQSSIEDIKRRNPSPGHKIAIYKGEAVIAALSGDYDRALRMLSRELSELSEGAKEKLERKFRRISCNL</sequence>
<dbReference type="SUPFAM" id="SSF52540">
    <property type="entry name" value="P-loop containing nucleoside triphosphate hydrolases"/>
    <property type="match status" value="1"/>
</dbReference>